<dbReference type="VEuPathDB" id="VectorBase:ISCP_001914"/>
<sequence>MAKLARLPLPLCHDATVVDGTQVNMSVNMCMLTDELDLGSCSQPRKLRIGVAGAMRNQVQASTGRFVKTLYLKKRPGIDHGGNDQGQRRRNLGQRAEFVNTYWTLRDLPARTRDGIQDTPEAAKAVGEQLAKQDKGWMDESLVQDWIKSVRCRRPGALLGFPSMLVLDVFRCHLADSVRRLLRGSRIELVVIPGGMTSQLQPLDVCINKPFKDHIRRLYMEWMRSGEPEVTPAGRLKRASPALLSVWIAEAWACIPEALVCRAFKKCSISNALDGTEDEVLWEDISNKGTSEENASDEDDE</sequence>
<dbReference type="AlphaFoldDB" id="B7QDM8"/>
<dbReference type="EMBL" id="ABJB010433965">
    <property type="status" value="NOT_ANNOTATED_CDS"/>
    <property type="molecule type" value="Genomic_DNA"/>
</dbReference>
<evidence type="ECO:0000313" key="3">
    <source>
        <dbReference type="EnsemblMetazoa" id="ISCW013344-PA"/>
    </source>
</evidence>
<evidence type="ECO:0000313" key="4">
    <source>
        <dbReference type="Proteomes" id="UP000001555"/>
    </source>
</evidence>
<dbReference type="VEuPathDB" id="VectorBase:ISCW013344"/>
<feature type="domain" description="DDE-1" evidence="1">
    <location>
        <begin position="131"/>
        <end position="264"/>
    </location>
</feature>
<dbReference type="GO" id="GO:0003676">
    <property type="term" value="F:nucleic acid binding"/>
    <property type="evidence" value="ECO:0007669"/>
    <property type="project" value="InterPro"/>
</dbReference>
<dbReference type="OrthoDB" id="6486159at2759"/>
<gene>
    <name evidence="2" type="ORF">IscW_ISCW013344</name>
</gene>
<accession>B7QDM8</accession>
<dbReference type="PANTHER" id="PTHR19303:SF74">
    <property type="entry name" value="POGO TRANSPOSABLE ELEMENT WITH KRAB DOMAIN"/>
    <property type="match status" value="1"/>
</dbReference>
<dbReference type="HOGENOM" id="CLU_925254_0_0_1"/>
<organism>
    <name type="scientific">Ixodes scapularis</name>
    <name type="common">Black-legged tick</name>
    <name type="synonym">Deer tick</name>
    <dbReference type="NCBI Taxonomy" id="6945"/>
    <lineage>
        <taxon>Eukaryota</taxon>
        <taxon>Metazoa</taxon>
        <taxon>Ecdysozoa</taxon>
        <taxon>Arthropoda</taxon>
        <taxon>Chelicerata</taxon>
        <taxon>Arachnida</taxon>
        <taxon>Acari</taxon>
        <taxon>Parasitiformes</taxon>
        <taxon>Ixodida</taxon>
        <taxon>Ixodoidea</taxon>
        <taxon>Ixodidae</taxon>
        <taxon>Ixodinae</taxon>
        <taxon>Ixodes</taxon>
    </lineage>
</organism>
<dbReference type="EMBL" id="DS914894">
    <property type="protein sequence ID" value="EEC16950.1"/>
    <property type="molecule type" value="Genomic_DNA"/>
</dbReference>
<dbReference type="Proteomes" id="UP000001555">
    <property type="component" value="Unassembled WGS sequence"/>
</dbReference>
<evidence type="ECO:0000259" key="1">
    <source>
        <dbReference type="Pfam" id="PF03184"/>
    </source>
</evidence>
<dbReference type="VEuPathDB" id="VectorBase:ISCP_013284"/>
<keyword evidence="4" id="KW-1185">Reference proteome</keyword>
<dbReference type="PANTHER" id="PTHR19303">
    <property type="entry name" value="TRANSPOSON"/>
    <property type="match status" value="1"/>
</dbReference>
<reference evidence="2 4" key="1">
    <citation type="submission" date="2008-03" db="EMBL/GenBank/DDBJ databases">
        <title>Annotation of Ixodes scapularis.</title>
        <authorList>
            <consortium name="Ixodes scapularis Genome Project Consortium"/>
            <person name="Caler E."/>
            <person name="Hannick L.I."/>
            <person name="Bidwell S."/>
            <person name="Joardar V."/>
            <person name="Thiagarajan M."/>
            <person name="Amedeo P."/>
            <person name="Galinsky K.J."/>
            <person name="Schobel S."/>
            <person name="Inman J."/>
            <person name="Hostetler J."/>
            <person name="Miller J."/>
            <person name="Hammond M."/>
            <person name="Megy K."/>
            <person name="Lawson D."/>
            <person name="Kodira C."/>
            <person name="Sutton G."/>
            <person name="Meyer J."/>
            <person name="Hill C.A."/>
            <person name="Birren B."/>
            <person name="Nene V."/>
            <person name="Collins F."/>
            <person name="Alarcon-Chaidez F."/>
            <person name="Wikel S."/>
            <person name="Strausberg R."/>
        </authorList>
    </citation>
    <scope>NUCLEOTIDE SEQUENCE [LARGE SCALE GENOMIC DNA]</scope>
    <source>
        <strain evidence="4">Wikel</strain>
        <strain evidence="2">Wikel colony</strain>
    </source>
</reference>
<reference evidence="3" key="2">
    <citation type="submission" date="2020-05" db="UniProtKB">
        <authorList>
            <consortium name="EnsemblMetazoa"/>
        </authorList>
    </citation>
    <scope>IDENTIFICATION</scope>
    <source>
        <strain evidence="3">wikel</strain>
    </source>
</reference>
<dbReference type="EnsemblMetazoa" id="ISCW013344-RA">
    <property type="protein sequence ID" value="ISCW013344-PA"/>
    <property type="gene ID" value="ISCW013344"/>
</dbReference>
<dbReference type="Pfam" id="PF03184">
    <property type="entry name" value="DDE_1"/>
    <property type="match status" value="1"/>
</dbReference>
<dbReference type="VEuPathDB" id="VectorBase:ISCI016851"/>
<proteinExistence type="predicted"/>
<dbReference type="PaxDb" id="6945-B7QDM8"/>
<evidence type="ECO:0000313" key="2">
    <source>
        <dbReference type="EMBL" id="EEC16950.1"/>
    </source>
</evidence>
<dbReference type="STRING" id="6945.B7QDM8"/>
<dbReference type="InterPro" id="IPR050863">
    <property type="entry name" value="CenT-Element_Derived"/>
</dbReference>
<dbReference type="InParanoid" id="B7QDM8"/>
<dbReference type="InterPro" id="IPR004875">
    <property type="entry name" value="DDE_SF_endonuclease_dom"/>
</dbReference>
<protein>
    <submittedName>
        <fullName evidence="2 3">POGO family transposase, putative</fullName>
    </submittedName>
</protein>
<name>B7QDM8_IXOSC</name>